<name>A0A1S7LF61_MAGMO</name>
<reference evidence="1" key="1">
    <citation type="submission" date="2015-04" db="EMBL/GenBank/DDBJ databases">
        <authorList>
            <person name="Syromyatnikov M.Y."/>
            <person name="Popov V.N."/>
        </authorList>
    </citation>
    <scope>NUCLEOTIDE SEQUENCE</scope>
    <source>
        <strain evidence="1">MO-1</strain>
    </source>
</reference>
<protein>
    <recommendedName>
        <fullName evidence="2">RloB domain-containing protein</fullName>
    </recommendedName>
</protein>
<proteinExistence type="predicted"/>
<dbReference type="Pfam" id="PF13707">
    <property type="entry name" value="RloB"/>
    <property type="match status" value="1"/>
</dbReference>
<gene>
    <name evidence="1" type="ORF">MAGMO_1422</name>
</gene>
<accession>A0A1S7LF61</accession>
<dbReference type="EMBL" id="LO017727">
    <property type="protein sequence ID" value="CRH05612.1"/>
    <property type="molecule type" value="Genomic_DNA"/>
</dbReference>
<evidence type="ECO:0000313" key="1">
    <source>
        <dbReference type="EMBL" id="CRH05612.1"/>
    </source>
</evidence>
<organism evidence="1">
    <name type="scientific">Magnetococcus massalia (strain MO-1)</name>
    <dbReference type="NCBI Taxonomy" id="451514"/>
    <lineage>
        <taxon>Bacteria</taxon>
        <taxon>Pseudomonadati</taxon>
        <taxon>Pseudomonadota</taxon>
        <taxon>Magnetococcia</taxon>
        <taxon>Magnetococcales</taxon>
        <taxon>Magnetococcaceae</taxon>
        <taxon>Magnetococcus</taxon>
    </lineage>
</organism>
<dbReference type="AlphaFoldDB" id="A0A1S7LF61"/>
<dbReference type="InterPro" id="IPR025591">
    <property type="entry name" value="RloB"/>
</dbReference>
<sequence length="241" mass="28630">MVRRERKHRSHMQQLERPRQVEPLAPRLFIFAEGQITEPRYIEAFEKLTRLKVTFIDDIHTNPDGLVQAALTKVKKLRRAQRSRHADAEDRMDFQVWVLFDQDIPQEHPENKIAQLMKAFELARQDGIQIGYTSPCFEQWLLLHFEQQRHTLSNRELQSRLKNSGHIPNYDHNRGASGEITSILNEARFHSAKRRAESINTTWLSTQYDPQKPDRSLAIASPYSDIYRLFDVMWEHRRFEE</sequence>
<evidence type="ECO:0008006" key="2">
    <source>
        <dbReference type="Google" id="ProtNLM"/>
    </source>
</evidence>